<dbReference type="KEGG" id="ncv:NCAV_0969"/>
<dbReference type="Proteomes" id="UP000236248">
    <property type="component" value="Chromosome NCAV"/>
</dbReference>
<dbReference type="EMBL" id="LT981265">
    <property type="protein sequence ID" value="SPC34146.1"/>
    <property type="molecule type" value="Genomic_DNA"/>
</dbReference>
<evidence type="ECO:0000313" key="1">
    <source>
        <dbReference type="EMBL" id="SPC34146.1"/>
    </source>
</evidence>
<reference evidence="2" key="1">
    <citation type="submission" date="2018-01" db="EMBL/GenBank/DDBJ databases">
        <authorList>
            <person name="Kerou L M."/>
        </authorList>
    </citation>
    <scope>NUCLEOTIDE SEQUENCE [LARGE SCALE GENOMIC DNA]</scope>
    <source>
        <strain evidence="2">SCU2</strain>
    </source>
</reference>
<dbReference type="AlphaFoldDB" id="A0A2K5AR71"/>
<proteinExistence type="predicted"/>
<sequence>MSEINKQEKSNAVIVRCDKCNGWLASTNPRFIDEHIASCSRFKEGKKGVKGMEAVQERGYDKLVMLEPRIEHNQIVRCIAEIDGMRTKVIVSHIRRGKFLVLSTSVYEYRYLVGRIIDASDICAIIL</sequence>
<gene>
    <name evidence="1" type="ORF">NCAV_0969</name>
</gene>
<protein>
    <submittedName>
        <fullName evidence="1">Uncharacterized protein</fullName>
    </submittedName>
</protein>
<keyword evidence="2" id="KW-1185">Reference proteome</keyword>
<accession>A0A2K5AR71</accession>
<dbReference type="GeneID" id="41595013"/>
<evidence type="ECO:0000313" key="2">
    <source>
        <dbReference type="Proteomes" id="UP000236248"/>
    </source>
</evidence>
<name>A0A2K5AR71_9ARCH</name>
<dbReference type="RefSeq" id="WP_103287131.1">
    <property type="nucleotide sequence ID" value="NZ_LT981265.1"/>
</dbReference>
<organism evidence="1 2">
    <name type="scientific">Candidatus Nitrosocaldus cavascurensis</name>
    <dbReference type="NCBI Taxonomy" id="2058097"/>
    <lineage>
        <taxon>Archaea</taxon>
        <taxon>Nitrososphaerota</taxon>
        <taxon>Nitrososphaeria</taxon>
        <taxon>Candidatus Nitrosocaldales</taxon>
        <taxon>Candidatus Nitrosocaldaceae</taxon>
        <taxon>Candidatus Nitrosocaldus</taxon>
    </lineage>
</organism>